<reference evidence="1 2" key="1">
    <citation type="submission" date="2016-10" db="EMBL/GenBank/DDBJ databases">
        <authorList>
            <person name="de Groot N.N."/>
        </authorList>
    </citation>
    <scope>NUCLEOTIDE SEQUENCE [LARGE SCALE GENOMIC DNA]</scope>
    <source>
        <strain evidence="1 2">DSM 3217</strain>
    </source>
</reference>
<sequence length="186" mass="21915">MYRTNQAKLYYLFMLSDGEASEREKKLFTTICKDLNIDADEKKRIIKECENTPFDGIFDEIKELAGEPVEEMRSSSSLLSIMSFLGNSKDYATILWNLINLGYADTRYTYEEREIVDFLREHWKVTEDLYQEMIDVAETCLALEEHKKWVENLEESDYKAEKMKQIKKDIKMAQDGIKLTLAELDF</sequence>
<dbReference type="OrthoDB" id="1094867at2"/>
<dbReference type="STRING" id="1732.SAMN02910417_01418"/>
<dbReference type="Proteomes" id="UP000199228">
    <property type="component" value="Unassembled WGS sequence"/>
</dbReference>
<dbReference type="Gene3D" id="1.10.3680.10">
    <property type="entry name" value="TerB-like"/>
    <property type="match status" value="1"/>
</dbReference>
<dbReference type="InterPro" id="IPR029024">
    <property type="entry name" value="TerB-like"/>
</dbReference>
<accession>A0A1G6BDH1</accession>
<organism evidence="1 2">
    <name type="scientific">Eubacterium oxidoreducens</name>
    <dbReference type="NCBI Taxonomy" id="1732"/>
    <lineage>
        <taxon>Bacteria</taxon>
        <taxon>Bacillati</taxon>
        <taxon>Bacillota</taxon>
        <taxon>Clostridia</taxon>
        <taxon>Eubacteriales</taxon>
        <taxon>Eubacteriaceae</taxon>
        <taxon>Eubacterium</taxon>
    </lineage>
</organism>
<protein>
    <recommendedName>
        <fullName evidence="3">Tellurite resistance protein TerB</fullName>
    </recommendedName>
</protein>
<proteinExistence type="predicted"/>
<dbReference type="EMBL" id="FMXR01000009">
    <property type="protein sequence ID" value="SDB18692.1"/>
    <property type="molecule type" value="Genomic_DNA"/>
</dbReference>
<evidence type="ECO:0000313" key="1">
    <source>
        <dbReference type="EMBL" id="SDB18692.1"/>
    </source>
</evidence>
<dbReference type="RefSeq" id="WP_090173652.1">
    <property type="nucleotide sequence ID" value="NZ_FMXR01000009.1"/>
</dbReference>
<evidence type="ECO:0008006" key="3">
    <source>
        <dbReference type="Google" id="ProtNLM"/>
    </source>
</evidence>
<name>A0A1G6BDH1_EUBOX</name>
<gene>
    <name evidence="1" type="ORF">SAMN02910417_01418</name>
</gene>
<evidence type="ECO:0000313" key="2">
    <source>
        <dbReference type="Proteomes" id="UP000199228"/>
    </source>
</evidence>
<keyword evidence="2" id="KW-1185">Reference proteome</keyword>
<dbReference type="SUPFAM" id="SSF158682">
    <property type="entry name" value="TerB-like"/>
    <property type="match status" value="1"/>
</dbReference>
<dbReference type="AlphaFoldDB" id="A0A1G6BDH1"/>